<evidence type="ECO:0000313" key="1">
    <source>
        <dbReference type="EMBL" id="MFD2187218.1"/>
    </source>
</evidence>
<sequence length="84" mass="9641">MNKESLIQEFEATVNEITNRCLTKLENPNNNILEIFDDFQKSVADETPKIIHKAIINNVYDRNTLIKSLAEISIKHATKLKSKV</sequence>
<keyword evidence="2" id="KW-1185">Reference proteome</keyword>
<organism evidence="1 2">
    <name type="scientific">Aquimarina celericrescens</name>
    <dbReference type="NCBI Taxonomy" id="1964542"/>
    <lineage>
        <taxon>Bacteria</taxon>
        <taxon>Pseudomonadati</taxon>
        <taxon>Bacteroidota</taxon>
        <taxon>Flavobacteriia</taxon>
        <taxon>Flavobacteriales</taxon>
        <taxon>Flavobacteriaceae</taxon>
        <taxon>Aquimarina</taxon>
    </lineage>
</organism>
<dbReference type="Proteomes" id="UP001597344">
    <property type="component" value="Unassembled WGS sequence"/>
</dbReference>
<comment type="caution">
    <text evidence="1">The sequence shown here is derived from an EMBL/GenBank/DDBJ whole genome shotgun (WGS) entry which is preliminary data.</text>
</comment>
<name>A0ABW5AW53_9FLAO</name>
<proteinExistence type="predicted"/>
<dbReference type="RefSeq" id="WP_378320215.1">
    <property type="nucleotide sequence ID" value="NZ_JBHUHY010000009.1"/>
</dbReference>
<reference evidence="2" key="1">
    <citation type="journal article" date="2019" name="Int. J. Syst. Evol. Microbiol.">
        <title>The Global Catalogue of Microorganisms (GCM) 10K type strain sequencing project: providing services to taxonomists for standard genome sequencing and annotation.</title>
        <authorList>
            <consortium name="The Broad Institute Genomics Platform"/>
            <consortium name="The Broad Institute Genome Sequencing Center for Infectious Disease"/>
            <person name="Wu L."/>
            <person name="Ma J."/>
        </authorList>
    </citation>
    <scope>NUCLEOTIDE SEQUENCE [LARGE SCALE GENOMIC DNA]</scope>
    <source>
        <strain evidence="2">DT92</strain>
    </source>
</reference>
<accession>A0ABW5AW53</accession>
<evidence type="ECO:0000313" key="2">
    <source>
        <dbReference type="Proteomes" id="UP001597344"/>
    </source>
</evidence>
<gene>
    <name evidence="1" type="ORF">ACFSJT_10505</name>
</gene>
<dbReference type="EMBL" id="JBHUHY010000009">
    <property type="protein sequence ID" value="MFD2187218.1"/>
    <property type="molecule type" value="Genomic_DNA"/>
</dbReference>
<protein>
    <submittedName>
        <fullName evidence="1">Uncharacterized protein</fullName>
    </submittedName>
</protein>